<name>A0A6J7BXC4_9ZZZZ</name>
<reference evidence="1" key="1">
    <citation type="submission" date="2020-05" db="EMBL/GenBank/DDBJ databases">
        <authorList>
            <person name="Chiriac C."/>
            <person name="Salcher M."/>
            <person name="Ghai R."/>
            <person name="Kavagutti S V."/>
        </authorList>
    </citation>
    <scope>NUCLEOTIDE SEQUENCE</scope>
</reference>
<sequence length="54" mass="5618">MAAKIKARLVTDFDPGIVIVESIATARLEASIVGAGQFVIALILPVTITSVSHI</sequence>
<protein>
    <submittedName>
        <fullName evidence="1">Unannotated protein</fullName>
    </submittedName>
</protein>
<gene>
    <name evidence="1" type="ORF">UFOPK3282_00456</name>
</gene>
<proteinExistence type="predicted"/>
<accession>A0A6J7BXC4</accession>
<organism evidence="1">
    <name type="scientific">freshwater metagenome</name>
    <dbReference type="NCBI Taxonomy" id="449393"/>
    <lineage>
        <taxon>unclassified sequences</taxon>
        <taxon>metagenomes</taxon>
        <taxon>ecological metagenomes</taxon>
    </lineage>
</organism>
<evidence type="ECO:0000313" key="1">
    <source>
        <dbReference type="EMBL" id="CAB4849048.1"/>
    </source>
</evidence>
<dbReference type="EMBL" id="CAFBJG010000032">
    <property type="protein sequence ID" value="CAB4849048.1"/>
    <property type="molecule type" value="Genomic_DNA"/>
</dbReference>
<dbReference type="AlphaFoldDB" id="A0A6J7BXC4"/>